<evidence type="ECO:0000313" key="12">
    <source>
        <dbReference type="EMBL" id="KAL0483032.1"/>
    </source>
</evidence>
<evidence type="ECO:0000256" key="4">
    <source>
        <dbReference type="ARBA" id="ARBA00022574"/>
    </source>
</evidence>
<dbReference type="GO" id="GO:0045503">
    <property type="term" value="F:dynein light chain binding"/>
    <property type="evidence" value="ECO:0007669"/>
    <property type="project" value="TreeGrafter"/>
</dbReference>
<sequence length="562" mass="63673">MQINHEYKKKWREFGRHCDFETTDCEAIIDFKPNAEYQSKYIQRNPIHVGVQFVPELSEHFVDMKTIELKDSGMTHLEGGWPKEVDSTQAESKNRYLKKASNEEKVVKSSKTIGELLEHYVKQNIAVDVYENYFSTTASVTEDYRNEAPSAKTIAVFKDPAVGYKRTATHISWLPTDGKKLAVAYSVLQFQQMPEGMSTDSYIWDVSNPNEPEQKLSPTSPLCCIEYNVKETNTLIGGCYNGVVALFDVRKGSSPAETSSIKVSHRDPIYDIKWIQSKSSTVCLSTSTDGQCIIWDTRQLNEPVEAYQLIAPDNSPNFKGLMGGESLCYDITNPTKFMVGTEQGLIVSCARRKNKGMQVEKMYHGHHGPIYSVHKNPFLPKFFLTVGDWSAKIYMEELSQPIVSTRYHDSYLTNGCWSTSRPGVFFTTKKDGTMDVWDFLFKQSRPLLTLNISNSALQTISMYNGRHLAVGGVDGTTSMIELSDGLSGMQNNERLPITEEKNAIQAMFDRETKREKILEENKREALIAAKKRADSKNSKKADLFTIDESDLKELTEYFEGCL</sequence>
<dbReference type="GO" id="GO:0003341">
    <property type="term" value="P:cilium movement"/>
    <property type="evidence" value="ECO:0007669"/>
    <property type="project" value="TreeGrafter"/>
</dbReference>
<keyword evidence="10" id="KW-0206">Cytoskeleton</keyword>
<keyword evidence="3" id="KW-0963">Cytoplasm</keyword>
<keyword evidence="8" id="KW-0969">Cilium</keyword>
<dbReference type="PANTHER" id="PTHR12442:SF7">
    <property type="entry name" value="DYNEIN AXONEMAL INTERMEDIATE CHAIN 2"/>
    <property type="match status" value="1"/>
</dbReference>
<protein>
    <submittedName>
        <fullName evidence="12">Dynein intermediate chain</fullName>
    </submittedName>
</protein>
<dbReference type="GO" id="GO:0045504">
    <property type="term" value="F:dynein heavy chain binding"/>
    <property type="evidence" value="ECO:0007669"/>
    <property type="project" value="TreeGrafter"/>
</dbReference>
<reference evidence="12 13" key="1">
    <citation type="submission" date="2024-03" db="EMBL/GenBank/DDBJ databases">
        <title>The Acrasis kona genome and developmental transcriptomes reveal deep origins of eukaryotic multicellular pathways.</title>
        <authorList>
            <person name="Sheikh S."/>
            <person name="Fu C.-J."/>
            <person name="Brown M.W."/>
            <person name="Baldauf S.L."/>
        </authorList>
    </citation>
    <scope>NUCLEOTIDE SEQUENCE [LARGE SCALE GENOMIC DNA]</scope>
    <source>
        <strain evidence="12 13">ATCC MYA-3509</strain>
    </source>
</reference>
<dbReference type="GO" id="GO:0036158">
    <property type="term" value="P:outer dynein arm assembly"/>
    <property type="evidence" value="ECO:0007669"/>
    <property type="project" value="TreeGrafter"/>
</dbReference>
<evidence type="ECO:0000256" key="10">
    <source>
        <dbReference type="ARBA" id="ARBA00023212"/>
    </source>
</evidence>
<keyword evidence="7" id="KW-0243">Dynein</keyword>
<keyword evidence="5" id="KW-0493">Microtubule</keyword>
<keyword evidence="6" id="KW-0677">Repeat</keyword>
<dbReference type="PANTHER" id="PTHR12442">
    <property type="entry name" value="DYNEIN INTERMEDIATE CHAIN"/>
    <property type="match status" value="1"/>
</dbReference>
<dbReference type="GO" id="GO:0036157">
    <property type="term" value="C:outer dynein arm"/>
    <property type="evidence" value="ECO:0007669"/>
    <property type="project" value="TreeGrafter"/>
</dbReference>
<evidence type="ECO:0000256" key="8">
    <source>
        <dbReference type="ARBA" id="ARBA00023069"/>
    </source>
</evidence>
<keyword evidence="4" id="KW-0853">WD repeat</keyword>
<evidence type="ECO:0000256" key="9">
    <source>
        <dbReference type="ARBA" id="ARBA00023175"/>
    </source>
</evidence>
<comment type="similarity">
    <text evidence="2">Belongs to the dynein intermediate chain family.</text>
</comment>
<organism evidence="12 13">
    <name type="scientific">Acrasis kona</name>
    <dbReference type="NCBI Taxonomy" id="1008807"/>
    <lineage>
        <taxon>Eukaryota</taxon>
        <taxon>Discoba</taxon>
        <taxon>Heterolobosea</taxon>
        <taxon>Tetramitia</taxon>
        <taxon>Eutetramitia</taxon>
        <taxon>Acrasidae</taxon>
        <taxon>Acrasis</taxon>
    </lineage>
</organism>
<dbReference type="InterPro" id="IPR036322">
    <property type="entry name" value="WD40_repeat_dom_sf"/>
</dbReference>
<dbReference type="SUPFAM" id="SSF50978">
    <property type="entry name" value="WD40 repeat-like"/>
    <property type="match status" value="1"/>
</dbReference>
<evidence type="ECO:0000256" key="5">
    <source>
        <dbReference type="ARBA" id="ARBA00022701"/>
    </source>
</evidence>
<evidence type="ECO:0000256" key="6">
    <source>
        <dbReference type="ARBA" id="ARBA00022737"/>
    </source>
</evidence>
<keyword evidence="11" id="KW-0966">Cell projection</keyword>
<dbReference type="InterPro" id="IPR015943">
    <property type="entry name" value="WD40/YVTN_repeat-like_dom_sf"/>
</dbReference>
<keyword evidence="9" id="KW-0505">Motor protein</keyword>
<evidence type="ECO:0000256" key="3">
    <source>
        <dbReference type="ARBA" id="ARBA00022490"/>
    </source>
</evidence>
<evidence type="ECO:0000256" key="7">
    <source>
        <dbReference type="ARBA" id="ARBA00023017"/>
    </source>
</evidence>
<name>A0AAW2YZT8_9EUKA</name>
<evidence type="ECO:0000256" key="2">
    <source>
        <dbReference type="ARBA" id="ARBA00011059"/>
    </source>
</evidence>
<dbReference type="Proteomes" id="UP001431209">
    <property type="component" value="Unassembled WGS sequence"/>
</dbReference>
<dbReference type="InterPro" id="IPR050687">
    <property type="entry name" value="Dynein_IC"/>
</dbReference>
<gene>
    <name evidence="12" type="ORF">AKO1_014932</name>
</gene>
<dbReference type="SMART" id="SM00320">
    <property type="entry name" value="WD40"/>
    <property type="match status" value="5"/>
</dbReference>
<keyword evidence="13" id="KW-1185">Reference proteome</keyword>
<evidence type="ECO:0000313" key="13">
    <source>
        <dbReference type="Proteomes" id="UP001431209"/>
    </source>
</evidence>
<evidence type="ECO:0000256" key="11">
    <source>
        <dbReference type="ARBA" id="ARBA00023273"/>
    </source>
</evidence>
<evidence type="ECO:0000256" key="1">
    <source>
        <dbReference type="ARBA" id="ARBA00004430"/>
    </source>
</evidence>
<dbReference type="EMBL" id="JAOPGA020000925">
    <property type="protein sequence ID" value="KAL0483032.1"/>
    <property type="molecule type" value="Genomic_DNA"/>
</dbReference>
<dbReference type="InterPro" id="IPR001680">
    <property type="entry name" value="WD40_rpt"/>
</dbReference>
<proteinExistence type="inferred from homology"/>
<accession>A0AAW2YZT8</accession>
<comment type="caution">
    <text evidence="12">The sequence shown here is derived from an EMBL/GenBank/DDBJ whole genome shotgun (WGS) entry which is preliminary data.</text>
</comment>
<dbReference type="AlphaFoldDB" id="A0AAW2YZT8"/>
<comment type="subcellular location">
    <subcellularLocation>
        <location evidence="1">Cytoplasm</location>
        <location evidence="1">Cytoskeleton</location>
        <location evidence="1">Cilium axoneme</location>
    </subcellularLocation>
</comment>
<dbReference type="Gene3D" id="2.130.10.10">
    <property type="entry name" value="YVTN repeat-like/Quinoprotein amine dehydrogenase"/>
    <property type="match status" value="2"/>
</dbReference>
<dbReference type="GO" id="GO:0005874">
    <property type="term" value="C:microtubule"/>
    <property type="evidence" value="ECO:0007669"/>
    <property type="project" value="UniProtKB-KW"/>
</dbReference>